<proteinExistence type="predicted"/>
<gene>
    <name evidence="1" type="ORF">ACFFIT_02755</name>
</gene>
<organism evidence="1 2">
    <name type="scientific">Thorsellia kenyensis</name>
    <dbReference type="NCBI Taxonomy" id="1549888"/>
    <lineage>
        <taxon>Bacteria</taxon>
        <taxon>Pseudomonadati</taxon>
        <taxon>Pseudomonadota</taxon>
        <taxon>Gammaproteobacteria</taxon>
        <taxon>Enterobacterales</taxon>
        <taxon>Thorselliaceae</taxon>
        <taxon>Thorsellia</taxon>
    </lineage>
</organism>
<dbReference type="Proteomes" id="UP001589758">
    <property type="component" value="Unassembled WGS sequence"/>
</dbReference>
<dbReference type="RefSeq" id="WP_385876117.1">
    <property type="nucleotide sequence ID" value="NZ_JBHLXE010000027.1"/>
</dbReference>
<reference evidence="1 2" key="1">
    <citation type="submission" date="2024-09" db="EMBL/GenBank/DDBJ databases">
        <authorList>
            <person name="Sun Q."/>
            <person name="Mori K."/>
        </authorList>
    </citation>
    <scope>NUCLEOTIDE SEQUENCE [LARGE SCALE GENOMIC DNA]</scope>
    <source>
        <strain evidence="1 2">CCM 8545</strain>
    </source>
</reference>
<protein>
    <recommendedName>
        <fullName evidence="3">DUF2971 domain-containing protein</fullName>
    </recommendedName>
</protein>
<sequence length="279" mass="32535">MNPMKLNDIEDGTKVYKFRDCNPQYIPVSKEGDTYNNLQLNNKYILCEKKIWSISSLLNNEFWAATPESLNDVSEIYTLNNFKEEKINSFNNKTINLIKGITENNTTEKEMRKELGLISDEAYRVSIAQNFSNYGVFCTSFCPTNPNLWALYSDSSRGFAIEYDLKSLYLSTNPADIFPIRYNQDMETIYGNGIMAPGHFYCQKSDYFEKEEEFRFLYEKSGIVKYEPNCVTGIIFGSNMCEKNRKQLHKLISTKLKNINFMQAIHKKDNFGFDIVKWE</sequence>
<dbReference type="EMBL" id="JBHLXE010000027">
    <property type="protein sequence ID" value="MFC0179023.1"/>
    <property type="molecule type" value="Genomic_DNA"/>
</dbReference>
<evidence type="ECO:0000313" key="2">
    <source>
        <dbReference type="Proteomes" id="UP001589758"/>
    </source>
</evidence>
<accession>A0ABV6CCR6</accession>
<name>A0ABV6CCR6_9GAMM</name>
<evidence type="ECO:0008006" key="3">
    <source>
        <dbReference type="Google" id="ProtNLM"/>
    </source>
</evidence>
<comment type="caution">
    <text evidence="1">The sequence shown here is derived from an EMBL/GenBank/DDBJ whole genome shotgun (WGS) entry which is preliminary data.</text>
</comment>
<evidence type="ECO:0000313" key="1">
    <source>
        <dbReference type="EMBL" id="MFC0179023.1"/>
    </source>
</evidence>
<keyword evidence="2" id="KW-1185">Reference proteome</keyword>